<dbReference type="PANTHER" id="PTHR43384">
    <property type="entry name" value="SEPTUM SITE-DETERMINING PROTEIN MIND HOMOLOG, CHLOROPLASTIC-RELATED"/>
    <property type="match status" value="1"/>
</dbReference>
<dbReference type="AlphaFoldDB" id="A0A4Y8M2T8"/>
<reference evidence="3 4" key="1">
    <citation type="submission" date="2019-03" db="EMBL/GenBank/DDBJ databases">
        <title>Cohnella endophytica sp. nov., a novel endophytic bacterium isolated from bark of Sonneratia apetala.</title>
        <authorList>
            <person name="Tuo L."/>
        </authorList>
    </citation>
    <scope>NUCLEOTIDE SEQUENCE [LARGE SCALE GENOMIC DNA]</scope>
    <source>
        <strain evidence="3 4">CCTCC AB 208254</strain>
    </source>
</reference>
<keyword evidence="1" id="KW-0547">Nucleotide-binding</keyword>
<dbReference type="GO" id="GO:0051782">
    <property type="term" value="P:negative regulation of cell division"/>
    <property type="evidence" value="ECO:0007669"/>
    <property type="project" value="TreeGrafter"/>
</dbReference>
<dbReference type="Proteomes" id="UP000297900">
    <property type="component" value="Unassembled WGS sequence"/>
</dbReference>
<comment type="caution">
    <text evidence="3">The sequence shown here is derived from an EMBL/GenBank/DDBJ whole genome shotgun (WGS) entry which is preliminary data.</text>
</comment>
<dbReference type="GO" id="GO:0005829">
    <property type="term" value="C:cytosol"/>
    <property type="evidence" value="ECO:0007669"/>
    <property type="project" value="TreeGrafter"/>
</dbReference>
<keyword evidence="4" id="KW-1185">Reference proteome</keyword>
<dbReference type="Pfam" id="PF10609">
    <property type="entry name" value="ParA"/>
    <property type="match status" value="1"/>
</dbReference>
<keyword evidence="2" id="KW-0067">ATP-binding</keyword>
<dbReference type="InterPro" id="IPR033756">
    <property type="entry name" value="YlxH/NBP35"/>
</dbReference>
<dbReference type="InterPro" id="IPR027417">
    <property type="entry name" value="P-loop_NTPase"/>
</dbReference>
<organism evidence="3 4">
    <name type="scientific">Cohnella luojiensis</name>
    <dbReference type="NCBI Taxonomy" id="652876"/>
    <lineage>
        <taxon>Bacteria</taxon>
        <taxon>Bacillati</taxon>
        <taxon>Bacillota</taxon>
        <taxon>Bacilli</taxon>
        <taxon>Bacillales</taxon>
        <taxon>Paenibacillaceae</taxon>
        <taxon>Cohnella</taxon>
    </lineage>
</organism>
<protein>
    <submittedName>
        <fullName evidence="3">MinD/ParA family protein</fullName>
    </submittedName>
</protein>
<dbReference type="GO" id="GO:0016887">
    <property type="term" value="F:ATP hydrolysis activity"/>
    <property type="evidence" value="ECO:0007669"/>
    <property type="project" value="TreeGrafter"/>
</dbReference>
<evidence type="ECO:0000313" key="3">
    <source>
        <dbReference type="EMBL" id="TFE28632.1"/>
    </source>
</evidence>
<evidence type="ECO:0000313" key="4">
    <source>
        <dbReference type="Proteomes" id="UP000297900"/>
    </source>
</evidence>
<sequence length="279" mass="30718">MNHADRMNEEQPGGKRGEMIVVCGAKGGIGKTALAVNLAVALTKKNIQISVMDGDFQFGDVALALDLHPTFSIKDIVADIDSMDRFALAGFLIHHNSGVKVLAAPERPEFADMIKANIIDRVCDLLLSQQDYLIVDTGAGLPENTLQFIEKADQIFVVTTLEMTAIKNTKLMLDTLDVLGYRNKTHLVINRATMESVIKAADVPDILGFDTSIYIPNEFHLVAQSLNIGIPFVSNQAKSDLAKAVFKMAEQLISRREISLFKPKQNSFIKQLFHRGGHL</sequence>
<dbReference type="EMBL" id="SOMN01000006">
    <property type="protein sequence ID" value="TFE28632.1"/>
    <property type="molecule type" value="Genomic_DNA"/>
</dbReference>
<proteinExistence type="predicted"/>
<dbReference type="GO" id="GO:0009898">
    <property type="term" value="C:cytoplasmic side of plasma membrane"/>
    <property type="evidence" value="ECO:0007669"/>
    <property type="project" value="TreeGrafter"/>
</dbReference>
<dbReference type="SUPFAM" id="SSF52540">
    <property type="entry name" value="P-loop containing nucleoside triphosphate hydrolases"/>
    <property type="match status" value="1"/>
</dbReference>
<name>A0A4Y8M2T8_9BACL</name>
<dbReference type="PANTHER" id="PTHR43384:SF13">
    <property type="entry name" value="SLR0110 PROTEIN"/>
    <property type="match status" value="1"/>
</dbReference>
<dbReference type="RefSeq" id="WP_135151509.1">
    <property type="nucleotide sequence ID" value="NZ_SOMN01000006.1"/>
</dbReference>
<evidence type="ECO:0000256" key="1">
    <source>
        <dbReference type="ARBA" id="ARBA00022741"/>
    </source>
</evidence>
<dbReference type="OrthoDB" id="9794577at2"/>
<gene>
    <name evidence="3" type="ORF">E2980_07335</name>
</gene>
<evidence type="ECO:0000256" key="2">
    <source>
        <dbReference type="ARBA" id="ARBA00022840"/>
    </source>
</evidence>
<dbReference type="InterPro" id="IPR050625">
    <property type="entry name" value="ParA/MinD_ATPase"/>
</dbReference>
<dbReference type="GO" id="GO:0005524">
    <property type="term" value="F:ATP binding"/>
    <property type="evidence" value="ECO:0007669"/>
    <property type="project" value="TreeGrafter"/>
</dbReference>
<accession>A0A4Y8M2T8</accession>
<dbReference type="Gene3D" id="3.40.50.300">
    <property type="entry name" value="P-loop containing nucleotide triphosphate hydrolases"/>
    <property type="match status" value="1"/>
</dbReference>